<reference evidence="5 6" key="1">
    <citation type="submission" date="2017-05" db="EMBL/GenBank/DDBJ databases">
        <title>Genomic insights into alkan degradation activity of Oleiphilus messinensis.</title>
        <authorList>
            <person name="Kozyavkin S.A."/>
            <person name="Slesarev A.I."/>
            <person name="Golyshin P.N."/>
            <person name="Korzhenkov A."/>
            <person name="Golyshina O.N."/>
            <person name="Toshchakov S.V."/>
        </authorList>
    </citation>
    <scope>NUCLEOTIDE SEQUENCE [LARGE SCALE GENOMIC DNA]</scope>
    <source>
        <strain evidence="5 6">ME102</strain>
    </source>
</reference>
<proteinExistence type="predicted"/>
<keyword evidence="6" id="KW-1185">Reference proteome</keyword>
<dbReference type="PANTHER" id="PTHR47894">
    <property type="entry name" value="HTH-TYPE TRANSCRIPTIONAL REGULATOR GADX"/>
    <property type="match status" value="1"/>
</dbReference>
<keyword evidence="1" id="KW-0805">Transcription regulation</keyword>
<dbReference type="AlphaFoldDB" id="A0A1Y0I8S3"/>
<dbReference type="KEGG" id="ome:OLMES_2813"/>
<dbReference type="GO" id="GO:0005829">
    <property type="term" value="C:cytosol"/>
    <property type="evidence" value="ECO:0007669"/>
    <property type="project" value="TreeGrafter"/>
</dbReference>
<keyword evidence="2" id="KW-0238">DNA-binding</keyword>
<dbReference type="InterPro" id="IPR018060">
    <property type="entry name" value="HTH_AraC"/>
</dbReference>
<dbReference type="InterPro" id="IPR009057">
    <property type="entry name" value="Homeodomain-like_sf"/>
</dbReference>
<dbReference type="Proteomes" id="UP000196027">
    <property type="component" value="Chromosome"/>
</dbReference>
<dbReference type="InterPro" id="IPR020449">
    <property type="entry name" value="Tscrpt_reg_AraC-type_HTH"/>
</dbReference>
<dbReference type="GO" id="GO:0003700">
    <property type="term" value="F:DNA-binding transcription factor activity"/>
    <property type="evidence" value="ECO:0007669"/>
    <property type="project" value="InterPro"/>
</dbReference>
<evidence type="ECO:0000313" key="6">
    <source>
        <dbReference type="Proteomes" id="UP000196027"/>
    </source>
</evidence>
<sequence length="344" mass="39326">MQSTMPSIGNSSVMAIVTYLDKSGISIDQISRHSGIELRSLESEDARLALKDYVALWHSAIELSKNPALGLEIGKWFDASKVGLVGQVLFHSKTLEDGIKEYVRLYCLVNDAITLTYYIEGSNAVLRFNYINPDYYCIPDIERTLVLSLFRSRYVTEKPIRWSAVRFQHAPPAYSAQYRSTFNCPVYFNEPHCEIVFDREYLNLNSRVRNPYIGSAALRYANDLLKKIFRRSIVDKVNSLIHENIGTGEIDSDFIAARLNMSRQTLYRKLKNEGVSFQQLLEEARYSQARILLSESDTSLTEIALALGFSDVSAFSRAFKRWSGVSPKNFRNHSEELTRIQHSM</sequence>
<dbReference type="PRINTS" id="PR00032">
    <property type="entry name" value="HTHARAC"/>
</dbReference>
<keyword evidence="3" id="KW-0804">Transcription</keyword>
<dbReference type="RefSeq" id="WP_087461815.1">
    <property type="nucleotide sequence ID" value="NZ_CP021425.1"/>
</dbReference>
<evidence type="ECO:0000256" key="3">
    <source>
        <dbReference type="ARBA" id="ARBA00023163"/>
    </source>
</evidence>
<dbReference type="InterPro" id="IPR032687">
    <property type="entry name" value="AraC-type_N"/>
</dbReference>
<dbReference type="Pfam" id="PF12833">
    <property type="entry name" value="HTH_18"/>
    <property type="match status" value="1"/>
</dbReference>
<dbReference type="PANTHER" id="PTHR47894:SF1">
    <property type="entry name" value="HTH-TYPE TRANSCRIPTIONAL REGULATOR VQSM"/>
    <property type="match status" value="1"/>
</dbReference>
<dbReference type="SMART" id="SM00342">
    <property type="entry name" value="HTH_ARAC"/>
    <property type="match status" value="1"/>
</dbReference>
<evidence type="ECO:0000256" key="1">
    <source>
        <dbReference type="ARBA" id="ARBA00023015"/>
    </source>
</evidence>
<dbReference type="SUPFAM" id="SSF46689">
    <property type="entry name" value="Homeodomain-like"/>
    <property type="match status" value="1"/>
</dbReference>
<organism evidence="5 6">
    <name type="scientific">Oleiphilus messinensis</name>
    <dbReference type="NCBI Taxonomy" id="141451"/>
    <lineage>
        <taxon>Bacteria</taxon>
        <taxon>Pseudomonadati</taxon>
        <taxon>Pseudomonadota</taxon>
        <taxon>Gammaproteobacteria</taxon>
        <taxon>Oceanospirillales</taxon>
        <taxon>Oleiphilaceae</taxon>
        <taxon>Oleiphilus</taxon>
    </lineage>
</organism>
<evidence type="ECO:0000256" key="2">
    <source>
        <dbReference type="ARBA" id="ARBA00023125"/>
    </source>
</evidence>
<accession>A0A1Y0I8S3</accession>
<evidence type="ECO:0000313" key="5">
    <source>
        <dbReference type="EMBL" id="ARU56861.1"/>
    </source>
</evidence>
<name>A0A1Y0I8S3_9GAMM</name>
<evidence type="ECO:0000259" key="4">
    <source>
        <dbReference type="PROSITE" id="PS01124"/>
    </source>
</evidence>
<gene>
    <name evidence="5" type="ORF">OLMES_2813</name>
</gene>
<dbReference type="GO" id="GO:0000976">
    <property type="term" value="F:transcription cis-regulatory region binding"/>
    <property type="evidence" value="ECO:0007669"/>
    <property type="project" value="TreeGrafter"/>
</dbReference>
<feature type="domain" description="HTH araC/xylS-type" evidence="4">
    <location>
        <begin position="235"/>
        <end position="333"/>
    </location>
</feature>
<dbReference type="Pfam" id="PF12625">
    <property type="entry name" value="Arabinose_bd"/>
    <property type="match status" value="1"/>
</dbReference>
<dbReference type="Gene3D" id="1.10.10.60">
    <property type="entry name" value="Homeodomain-like"/>
    <property type="match status" value="1"/>
</dbReference>
<dbReference type="OrthoDB" id="5722175at2"/>
<dbReference type="PROSITE" id="PS01124">
    <property type="entry name" value="HTH_ARAC_FAMILY_2"/>
    <property type="match status" value="1"/>
</dbReference>
<protein>
    <submittedName>
        <fullName evidence="5">AraC family transcriptional regulator</fullName>
    </submittedName>
</protein>
<dbReference type="EMBL" id="CP021425">
    <property type="protein sequence ID" value="ARU56861.1"/>
    <property type="molecule type" value="Genomic_DNA"/>
</dbReference>